<reference evidence="9" key="1">
    <citation type="submission" date="2018-05" db="EMBL/GenBank/DDBJ databases">
        <authorList>
            <person name="Feng T."/>
        </authorList>
    </citation>
    <scope>NUCLEOTIDE SEQUENCE [LARGE SCALE GENOMIC DNA]</scope>
    <source>
        <strain evidence="9">S27</strain>
    </source>
</reference>
<keyword evidence="2" id="KW-0479">Metal-binding</keyword>
<keyword evidence="9" id="KW-1185">Reference proteome</keyword>
<dbReference type="PANTHER" id="PTHR21496">
    <property type="entry name" value="FERREDOXIN-RELATED"/>
    <property type="match status" value="1"/>
</dbReference>
<dbReference type="PANTHER" id="PTHR21496:SF0">
    <property type="entry name" value="RIESKE DOMAIN-CONTAINING PROTEIN"/>
    <property type="match status" value="1"/>
</dbReference>
<dbReference type="Pfam" id="PF00355">
    <property type="entry name" value="Rieske"/>
    <property type="match status" value="1"/>
</dbReference>
<dbReference type="InterPro" id="IPR017941">
    <property type="entry name" value="Rieske_2Fe-2S"/>
</dbReference>
<dbReference type="EMBL" id="QHKS01000035">
    <property type="protein sequence ID" value="RDJ98409.1"/>
    <property type="molecule type" value="Genomic_DNA"/>
</dbReference>
<evidence type="ECO:0000256" key="1">
    <source>
        <dbReference type="ARBA" id="ARBA00022714"/>
    </source>
</evidence>
<dbReference type="SUPFAM" id="SSF50022">
    <property type="entry name" value="ISP domain"/>
    <property type="match status" value="1"/>
</dbReference>
<dbReference type="CDD" id="cd03467">
    <property type="entry name" value="Rieske"/>
    <property type="match status" value="1"/>
</dbReference>
<evidence type="ECO:0000256" key="6">
    <source>
        <dbReference type="ARBA" id="ARBA00038001"/>
    </source>
</evidence>
<proteinExistence type="inferred from homology"/>
<keyword evidence="3" id="KW-0408">Iron</keyword>
<keyword evidence="4" id="KW-0411">Iron-sulfur</keyword>
<organism evidence="8 9">
    <name type="scientific">Paraburkholderia lacunae</name>
    <dbReference type="NCBI Taxonomy" id="2211104"/>
    <lineage>
        <taxon>Bacteria</taxon>
        <taxon>Pseudomonadati</taxon>
        <taxon>Pseudomonadota</taxon>
        <taxon>Betaproteobacteria</taxon>
        <taxon>Burkholderiales</taxon>
        <taxon>Burkholderiaceae</taxon>
        <taxon>Paraburkholderia</taxon>
    </lineage>
</organism>
<keyword evidence="1" id="KW-0001">2Fe-2S</keyword>
<evidence type="ECO:0000313" key="9">
    <source>
        <dbReference type="Proteomes" id="UP000254875"/>
    </source>
</evidence>
<evidence type="ECO:0000256" key="5">
    <source>
        <dbReference type="ARBA" id="ARBA00034078"/>
    </source>
</evidence>
<protein>
    <submittedName>
        <fullName evidence="8">(2Fe-2S)-binding protein</fullName>
    </submittedName>
</protein>
<dbReference type="GO" id="GO:0046872">
    <property type="term" value="F:metal ion binding"/>
    <property type="evidence" value="ECO:0007669"/>
    <property type="project" value="UniProtKB-KW"/>
</dbReference>
<dbReference type="GO" id="GO:0051537">
    <property type="term" value="F:2 iron, 2 sulfur cluster binding"/>
    <property type="evidence" value="ECO:0007669"/>
    <property type="project" value="UniProtKB-KW"/>
</dbReference>
<dbReference type="Proteomes" id="UP000254875">
    <property type="component" value="Unassembled WGS sequence"/>
</dbReference>
<dbReference type="Gene3D" id="2.102.10.10">
    <property type="entry name" value="Rieske [2Fe-2S] iron-sulphur domain"/>
    <property type="match status" value="1"/>
</dbReference>
<evidence type="ECO:0000256" key="4">
    <source>
        <dbReference type="ARBA" id="ARBA00023014"/>
    </source>
</evidence>
<dbReference type="AlphaFoldDB" id="A0A370MYI0"/>
<comment type="caution">
    <text evidence="8">The sequence shown here is derived from an EMBL/GenBank/DDBJ whole genome shotgun (WGS) entry which is preliminary data.</text>
</comment>
<dbReference type="OrthoDB" id="9769355at2"/>
<evidence type="ECO:0000256" key="3">
    <source>
        <dbReference type="ARBA" id="ARBA00023004"/>
    </source>
</evidence>
<accession>A0A370MYI0</accession>
<feature type="domain" description="Rieske" evidence="7">
    <location>
        <begin position="10"/>
        <end position="105"/>
    </location>
</feature>
<name>A0A370MYI0_9BURK</name>
<evidence type="ECO:0000256" key="2">
    <source>
        <dbReference type="ARBA" id="ARBA00022723"/>
    </source>
</evidence>
<comment type="cofactor">
    <cofactor evidence="5">
        <name>[2Fe-2S] cluster</name>
        <dbReference type="ChEBI" id="CHEBI:190135"/>
    </cofactor>
</comment>
<sequence>MRMDAPNKEFVLVGSLEELKAKGRLVVEGRHRPILVIYDRGRVFALDNRCPHMGFPLERGSVEDGILTCHWHHARFDLESGCTFDLWADDIPSCAVEVRNGDVWVTTTFGHPDPAAHWRQRLADGLAHDLDLVIAKAVHGQLAADLPMADIVRQVALFGAHNRDGWGVGLTILTALANLFPMLSEDEAYLALFHGARRVAADCDGEAPRRERTPLGSRPEPAALKRWLRLWTDVRHREAAERTLLTAIAAGASPAVLADALLSAGTERAFADTGHSLDFINKTFECLDLIGWEHAPALLPTIVGQMVAARGAEESTAWRQPVDLVALCEESASQLRELFTAARTLHGWSHHAALTQELLGDDPAKIIAALKAAIRAGAAPADMGRSLAYGAALRVARFGNANEHADWETAHHVFTYANAVHQMLKRIGTADIDSHVTAVRAIMHGAMALYLARYLNVPPARIPGEDSDQPDELPADVEKIRTALLDAFDKQRQVDLAARLVARHLTLGHSPQALIATLALAVLREDAGFHAYQMLEAGVRQFTAWGNTREGRHVLIAVARYLAAHSPTERGAPQTADIARRLMRGVALHEGAGAS</sequence>
<gene>
    <name evidence="8" type="ORF">DLM46_33580</name>
</gene>
<dbReference type="InterPro" id="IPR036922">
    <property type="entry name" value="Rieske_2Fe-2S_sf"/>
</dbReference>
<dbReference type="PROSITE" id="PS51296">
    <property type="entry name" value="RIESKE"/>
    <property type="match status" value="1"/>
</dbReference>
<comment type="similarity">
    <text evidence="6">Belongs to the bacterial ring-hydroxylating dioxygenase ferredoxin component family.</text>
</comment>
<evidence type="ECO:0000259" key="7">
    <source>
        <dbReference type="PROSITE" id="PS51296"/>
    </source>
</evidence>
<evidence type="ECO:0000313" key="8">
    <source>
        <dbReference type="EMBL" id="RDJ98409.1"/>
    </source>
</evidence>